<organism evidence="4 5">
    <name type="scientific">Streptomyces griseoluteus</name>
    <dbReference type="NCBI Taxonomy" id="29306"/>
    <lineage>
        <taxon>Bacteria</taxon>
        <taxon>Bacillati</taxon>
        <taxon>Actinomycetota</taxon>
        <taxon>Actinomycetes</taxon>
        <taxon>Kitasatosporales</taxon>
        <taxon>Streptomycetaceae</taxon>
        <taxon>Streptomyces</taxon>
    </lineage>
</organism>
<gene>
    <name evidence="4" type="ORF">E5082_25955</name>
</gene>
<dbReference type="Proteomes" id="UP000298513">
    <property type="component" value="Unassembled WGS sequence"/>
</dbReference>
<accession>A0A4Z1D7E6</accession>
<sequence length="431" mass="44377">MRLSSALSLSLPRCSTCASVPASLCLVAVTALAPVPSAAAVAPCAAGDDGSFPLGTRIHGGPDTYRAGGAPGTWYIDLVNTGAQTCAGVHPVVVLVDDERLLRPSQAKLDFYDGRRRRPVRLESTDHQELVGVVGADGFAGYTVAPGKTVTVRLRLMITSEAYADHVTVKAALVQRRGQDGEWVGESEDYVFDIDGEEPDPARTKGSAPPTRPSRPTGPTATDAAGRPVGTQDPARPTGTDEAGRPVGTEDPARPVGTDEAGRPVGTDEAGRPVGTENPARPTGTDKAGRPVGTDEGGRPVGTDESGRAGDTEAPGRPVSTDEPGETPDPTDPDSIPVSPSRAPDTTEAGVTPAPEDPYAPDTPAPADPSPPASYDAENPDDPDDPEDPDDPDLPELAHTGSPLPRALLAAVAALLILLGATALALTRKRR</sequence>
<evidence type="ECO:0000313" key="5">
    <source>
        <dbReference type="Proteomes" id="UP000298513"/>
    </source>
</evidence>
<feature type="transmembrane region" description="Helical" evidence="2">
    <location>
        <begin position="407"/>
        <end position="426"/>
    </location>
</feature>
<dbReference type="AlphaFoldDB" id="A0A4Z1D7E6"/>
<evidence type="ECO:0000256" key="2">
    <source>
        <dbReference type="SAM" id="Phobius"/>
    </source>
</evidence>
<keyword evidence="3" id="KW-0732">Signal</keyword>
<evidence type="ECO:0000256" key="3">
    <source>
        <dbReference type="SAM" id="SignalP"/>
    </source>
</evidence>
<keyword evidence="2" id="KW-1133">Transmembrane helix</keyword>
<keyword evidence="5" id="KW-1185">Reference proteome</keyword>
<protein>
    <recommendedName>
        <fullName evidence="6">Gram-positive cocci surface proteins LPxTG domain-containing protein</fullName>
    </recommendedName>
</protein>
<feature type="region of interest" description="Disordered" evidence="1">
    <location>
        <begin position="193"/>
        <end position="401"/>
    </location>
</feature>
<evidence type="ECO:0000256" key="1">
    <source>
        <dbReference type="SAM" id="MobiDB-lite"/>
    </source>
</evidence>
<dbReference type="GeneID" id="91533457"/>
<keyword evidence="2" id="KW-0472">Membrane</keyword>
<comment type="caution">
    <text evidence="4">The sequence shown here is derived from an EMBL/GenBank/DDBJ whole genome shotgun (WGS) entry which is preliminary data.</text>
</comment>
<feature type="compositionally biased region" description="Pro residues" evidence="1">
    <location>
        <begin position="355"/>
        <end position="372"/>
    </location>
</feature>
<evidence type="ECO:0008006" key="6">
    <source>
        <dbReference type="Google" id="ProtNLM"/>
    </source>
</evidence>
<feature type="chain" id="PRO_5039499289" description="Gram-positive cocci surface proteins LPxTG domain-containing protein" evidence="3">
    <location>
        <begin position="34"/>
        <end position="431"/>
    </location>
</feature>
<proteinExistence type="predicted"/>
<keyword evidence="2" id="KW-0812">Transmembrane</keyword>
<feature type="compositionally biased region" description="Acidic residues" evidence="1">
    <location>
        <begin position="378"/>
        <end position="394"/>
    </location>
</feature>
<dbReference type="RefSeq" id="WP_135793676.1">
    <property type="nucleotide sequence ID" value="NZ_BNBQ01000010.1"/>
</dbReference>
<feature type="compositionally biased region" description="Acidic residues" evidence="1">
    <location>
        <begin position="323"/>
        <end position="332"/>
    </location>
</feature>
<feature type="signal peptide" evidence="3">
    <location>
        <begin position="1"/>
        <end position="33"/>
    </location>
</feature>
<dbReference type="EMBL" id="SRRU01000010">
    <property type="protein sequence ID" value="TGN77444.1"/>
    <property type="molecule type" value="Genomic_DNA"/>
</dbReference>
<evidence type="ECO:0000313" key="4">
    <source>
        <dbReference type="EMBL" id="TGN77444.1"/>
    </source>
</evidence>
<name>A0A4Z1D7E6_STRGP</name>
<feature type="compositionally biased region" description="Low complexity" evidence="1">
    <location>
        <begin position="206"/>
        <end position="222"/>
    </location>
</feature>
<reference evidence="4 5" key="1">
    <citation type="submission" date="2019-04" db="EMBL/GenBank/DDBJ databases">
        <title>Streptomyces sp. nov. Bv016 isolated from bark of Buahinia variegata.</title>
        <authorList>
            <person name="Kanchanasin P."/>
            <person name="Tanasupawat S."/>
            <person name="Yuki M."/>
            <person name="Kudo T."/>
        </authorList>
    </citation>
    <scope>NUCLEOTIDE SEQUENCE [LARGE SCALE GENOMIC DNA]</scope>
    <source>
        <strain evidence="4 5">JCM 4765</strain>
    </source>
</reference>